<feature type="compositionally biased region" description="Polar residues" evidence="1">
    <location>
        <begin position="410"/>
        <end position="431"/>
    </location>
</feature>
<accession>A0A371HBX6</accession>
<dbReference type="PANTHER" id="PTHR33067:SF15">
    <property type="entry name" value="RNA-DIRECTED DNA POLYMERASE"/>
    <property type="match status" value="1"/>
</dbReference>
<evidence type="ECO:0000313" key="2">
    <source>
        <dbReference type="EMBL" id="RDY00214.1"/>
    </source>
</evidence>
<keyword evidence="3" id="KW-1185">Reference proteome</keyword>
<feature type="region of interest" description="Disordered" evidence="1">
    <location>
        <begin position="410"/>
        <end position="443"/>
    </location>
</feature>
<feature type="non-terminal residue" evidence="2">
    <location>
        <position position="1"/>
    </location>
</feature>
<evidence type="ECO:0000313" key="3">
    <source>
        <dbReference type="Proteomes" id="UP000257109"/>
    </source>
</evidence>
<name>A0A371HBX6_MUCPR</name>
<proteinExistence type="predicted"/>
<sequence>MPQNQGSYQQPNPRYQVPLFQQQQQQKTPPLGDLPSLNDFMKQLIASNQEFQQTLSSSNLQFQQNMSTTVQDLKMQVGQLANSISQLQSAGCGNLPSQPIPNPRGNASVVSLRNDKELQATPQQKPRSTNTESKSDADSQPLQQASPVPVSFPSRTLSARKLESDEELLKIDLEPTIQLANRSVIQPLRVLEDVLVQVDELIFPANFYVLDMETKIDVHVRTLSMEFGDTLVQFNIFEAMKHPVEETSLFGIDLIDELIKEYMQAETGSTKSFQVAGNTDILDCLGFVFEESDHDESWGVHDAKVTTALAHLEHDSKSSDSFDQDHKNEKPKCSKHLEVQVVGTTRQQSAQRANTFIKNEAADISRDWTITESTKADTNAAKEDWKQARIKAETQSANQHKEQLEAGIVSATQVPDQVGQTVSKPTGDNSPTKPPTELNPLPNHLKYAYLGDKQQFSVIIASNHHREQEEKLL</sequence>
<dbReference type="Proteomes" id="UP000257109">
    <property type="component" value="Unassembled WGS sequence"/>
</dbReference>
<feature type="compositionally biased region" description="Polar residues" evidence="1">
    <location>
        <begin position="120"/>
        <end position="146"/>
    </location>
</feature>
<feature type="region of interest" description="Disordered" evidence="1">
    <location>
        <begin position="1"/>
        <end position="37"/>
    </location>
</feature>
<reference evidence="2" key="1">
    <citation type="submission" date="2018-05" db="EMBL/GenBank/DDBJ databases">
        <title>Draft genome of Mucuna pruriens seed.</title>
        <authorList>
            <person name="Nnadi N.E."/>
            <person name="Vos R."/>
            <person name="Hasami M.H."/>
            <person name="Devisetty U.K."/>
            <person name="Aguiy J.C."/>
        </authorList>
    </citation>
    <scope>NUCLEOTIDE SEQUENCE [LARGE SCALE GENOMIC DNA]</scope>
    <source>
        <strain evidence="2">JCA_2017</strain>
    </source>
</reference>
<gene>
    <name evidence="2" type="ORF">CR513_16629</name>
</gene>
<feature type="region of interest" description="Disordered" evidence="1">
    <location>
        <begin position="118"/>
        <end position="154"/>
    </location>
</feature>
<dbReference type="OrthoDB" id="1414696at2759"/>
<feature type="compositionally biased region" description="Polar residues" evidence="1">
    <location>
        <begin position="1"/>
        <end position="13"/>
    </location>
</feature>
<dbReference type="PANTHER" id="PTHR33067">
    <property type="entry name" value="RNA-DIRECTED DNA POLYMERASE-RELATED"/>
    <property type="match status" value="1"/>
</dbReference>
<organism evidence="2 3">
    <name type="scientific">Mucuna pruriens</name>
    <name type="common">Velvet bean</name>
    <name type="synonym">Dolichos pruriens</name>
    <dbReference type="NCBI Taxonomy" id="157652"/>
    <lineage>
        <taxon>Eukaryota</taxon>
        <taxon>Viridiplantae</taxon>
        <taxon>Streptophyta</taxon>
        <taxon>Embryophyta</taxon>
        <taxon>Tracheophyta</taxon>
        <taxon>Spermatophyta</taxon>
        <taxon>Magnoliopsida</taxon>
        <taxon>eudicotyledons</taxon>
        <taxon>Gunneridae</taxon>
        <taxon>Pentapetalae</taxon>
        <taxon>rosids</taxon>
        <taxon>fabids</taxon>
        <taxon>Fabales</taxon>
        <taxon>Fabaceae</taxon>
        <taxon>Papilionoideae</taxon>
        <taxon>50 kb inversion clade</taxon>
        <taxon>NPAAA clade</taxon>
        <taxon>indigoferoid/millettioid clade</taxon>
        <taxon>Phaseoleae</taxon>
        <taxon>Mucuna</taxon>
    </lineage>
</organism>
<evidence type="ECO:0000256" key="1">
    <source>
        <dbReference type="SAM" id="MobiDB-lite"/>
    </source>
</evidence>
<comment type="caution">
    <text evidence="2">The sequence shown here is derived from an EMBL/GenBank/DDBJ whole genome shotgun (WGS) entry which is preliminary data.</text>
</comment>
<protein>
    <submittedName>
        <fullName evidence="2">Uncharacterized protein</fullName>
    </submittedName>
</protein>
<dbReference type="AlphaFoldDB" id="A0A371HBX6"/>
<dbReference type="EMBL" id="QJKJ01003048">
    <property type="protein sequence ID" value="RDY00214.1"/>
    <property type="molecule type" value="Genomic_DNA"/>
</dbReference>